<proteinExistence type="predicted"/>
<reference evidence="1 2" key="1">
    <citation type="submission" date="2024-03" db="EMBL/GenBank/DDBJ databases">
        <title>Mouse gut bacterial collection (mGBC) of GemPharmatech.</title>
        <authorList>
            <person name="He Y."/>
            <person name="Dong L."/>
            <person name="Wu D."/>
            <person name="Gao X."/>
            <person name="Lin Z."/>
        </authorList>
    </citation>
    <scope>NUCLEOTIDE SEQUENCE [LARGE SCALE GENOMIC DNA]</scope>
    <source>
        <strain evidence="1 2">54-13</strain>
    </source>
</reference>
<keyword evidence="2" id="KW-1185">Reference proteome</keyword>
<dbReference type="EMBL" id="JBCLPP010000037">
    <property type="protein sequence ID" value="MEY8246240.1"/>
    <property type="molecule type" value="Genomic_DNA"/>
</dbReference>
<name>A0ABV4CXU9_9BACT</name>
<evidence type="ECO:0000313" key="1">
    <source>
        <dbReference type="EMBL" id="MEY8246240.1"/>
    </source>
</evidence>
<comment type="caution">
    <text evidence="1">The sequence shown here is derived from an EMBL/GenBank/DDBJ whole genome shotgun (WGS) entry which is preliminary data.</text>
</comment>
<dbReference type="RefSeq" id="WP_121699297.1">
    <property type="nucleotide sequence ID" value="NZ_JBCLPP010000037.1"/>
</dbReference>
<accession>A0ABV4CXU9</accession>
<dbReference type="Proteomes" id="UP001565200">
    <property type="component" value="Unassembled WGS sequence"/>
</dbReference>
<evidence type="ECO:0000313" key="2">
    <source>
        <dbReference type="Proteomes" id="UP001565200"/>
    </source>
</evidence>
<gene>
    <name evidence="1" type="ORF">AAK873_11535</name>
</gene>
<protein>
    <submittedName>
        <fullName evidence="1">Uncharacterized protein</fullName>
    </submittedName>
</protein>
<organism evidence="1 2">
    <name type="scientific">Heminiphilus faecis</name>
    <dbReference type="NCBI Taxonomy" id="2601703"/>
    <lineage>
        <taxon>Bacteria</taxon>
        <taxon>Pseudomonadati</taxon>
        <taxon>Bacteroidota</taxon>
        <taxon>Bacteroidia</taxon>
        <taxon>Bacteroidales</taxon>
        <taxon>Muribaculaceae</taxon>
        <taxon>Heminiphilus</taxon>
    </lineage>
</organism>
<sequence length="192" mass="21897">MKVLLIDFEYSRLCSDITNLLIAQNHECITALALPTSVIPAIKIGNSADRKLHRILAGISDSMHLHSARATYNLLSRIPTQAPDIVHILNIKEYYLNLPLLSEILTRFHIPTVMTVANPDTLYKNPNAIIKRTKHNLRTIEALLYAWDTLNIVVENRVYSEHPILVDKPVYIIDSTSTDRQNHYLSLYENLS</sequence>